<organism evidence="13 14">
    <name type="scientific">Ornithorhynchus anatinus</name>
    <name type="common">Duckbill platypus</name>
    <dbReference type="NCBI Taxonomy" id="9258"/>
    <lineage>
        <taxon>Eukaryota</taxon>
        <taxon>Metazoa</taxon>
        <taxon>Chordata</taxon>
        <taxon>Craniata</taxon>
        <taxon>Vertebrata</taxon>
        <taxon>Euteleostomi</taxon>
        <taxon>Mammalia</taxon>
        <taxon>Monotremata</taxon>
        <taxon>Ornithorhynchidae</taxon>
        <taxon>Ornithorhynchus</taxon>
    </lineage>
</organism>
<dbReference type="SUPFAM" id="SSF81321">
    <property type="entry name" value="Family A G protein-coupled receptor-like"/>
    <property type="match status" value="1"/>
</dbReference>
<dbReference type="PANTHER" id="PTHR11334">
    <property type="entry name" value="MAS-RELATED G-PROTEIN COUPLED RECEPTOR"/>
    <property type="match status" value="1"/>
</dbReference>
<evidence type="ECO:0000313" key="13">
    <source>
        <dbReference type="Ensembl" id="ENSOANP00000035804.1"/>
    </source>
</evidence>
<dbReference type="PRINTS" id="PR00237">
    <property type="entry name" value="GPCRRHODOPSN"/>
</dbReference>
<reference evidence="13" key="2">
    <citation type="submission" date="2025-08" db="UniProtKB">
        <authorList>
            <consortium name="Ensembl"/>
        </authorList>
    </citation>
    <scope>IDENTIFICATION</scope>
    <source>
        <strain evidence="13">Glennie</strain>
    </source>
</reference>
<dbReference type="Gene3D" id="1.20.1070.10">
    <property type="entry name" value="Rhodopsin 7-helix transmembrane proteins"/>
    <property type="match status" value="1"/>
</dbReference>
<feature type="transmembrane region" description="Helical" evidence="11">
    <location>
        <begin position="44"/>
        <end position="64"/>
    </location>
</feature>
<dbReference type="Pfam" id="PF00001">
    <property type="entry name" value="7tm_1"/>
    <property type="match status" value="1"/>
</dbReference>
<dbReference type="PROSITE" id="PS50262">
    <property type="entry name" value="G_PROTEIN_RECEP_F1_2"/>
    <property type="match status" value="1"/>
</dbReference>
<dbReference type="Ensembl" id="ENSOANT00000051928.1">
    <property type="protein sequence ID" value="ENSOANP00000035804.1"/>
    <property type="gene ID" value="ENSOANG00000037515.1"/>
</dbReference>
<gene>
    <name evidence="13" type="primary">LOC100087148</name>
</gene>
<evidence type="ECO:0000256" key="1">
    <source>
        <dbReference type="ARBA" id="ARBA00004651"/>
    </source>
</evidence>
<protein>
    <recommendedName>
        <fullName evidence="12">G-protein coupled receptors family 1 profile domain-containing protein</fullName>
    </recommendedName>
</protein>
<dbReference type="GeneID" id="100087148"/>
<dbReference type="GeneTree" id="ENSGT01030000234639"/>
<evidence type="ECO:0000256" key="9">
    <source>
        <dbReference type="ARBA" id="ARBA00061394"/>
    </source>
</evidence>
<evidence type="ECO:0000256" key="7">
    <source>
        <dbReference type="ARBA" id="ARBA00023170"/>
    </source>
</evidence>
<evidence type="ECO:0000256" key="2">
    <source>
        <dbReference type="ARBA" id="ARBA00022475"/>
    </source>
</evidence>
<comment type="subcellular location">
    <subcellularLocation>
        <location evidence="1">Cell membrane</location>
        <topology evidence="1">Multi-pass membrane protein</topology>
    </subcellularLocation>
</comment>
<keyword evidence="6 11" id="KW-0472">Membrane</keyword>
<feature type="region of interest" description="Disordered" evidence="10">
    <location>
        <begin position="311"/>
        <end position="356"/>
    </location>
</feature>
<dbReference type="InParanoid" id="A0A6I8N3W2"/>
<evidence type="ECO:0000256" key="4">
    <source>
        <dbReference type="ARBA" id="ARBA00022989"/>
    </source>
</evidence>
<dbReference type="InterPro" id="IPR026234">
    <property type="entry name" value="MRGPCRFAMILY"/>
</dbReference>
<evidence type="ECO:0000313" key="14">
    <source>
        <dbReference type="Proteomes" id="UP000002279"/>
    </source>
</evidence>
<accession>A0A6I8N3W2</accession>
<reference evidence="13 14" key="1">
    <citation type="journal article" date="2008" name="Nature">
        <title>Genome analysis of the platypus reveals unique signatures of evolution.</title>
        <authorList>
            <person name="Warren W.C."/>
            <person name="Hillier L.W."/>
            <person name="Marshall Graves J.A."/>
            <person name="Birney E."/>
            <person name="Ponting C.P."/>
            <person name="Grutzner F."/>
            <person name="Belov K."/>
            <person name="Miller W."/>
            <person name="Clarke L."/>
            <person name="Chinwalla A.T."/>
            <person name="Yang S.P."/>
            <person name="Heger A."/>
            <person name="Locke D.P."/>
            <person name="Miethke P."/>
            <person name="Waters P.D."/>
            <person name="Veyrunes F."/>
            <person name="Fulton L."/>
            <person name="Fulton B."/>
            <person name="Graves T."/>
            <person name="Wallis J."/>
            <person name="Puente X.S."/>
            <person name="Lopez-Otin C."/>
            <person name="Ordonez G.R."/>
            <person name="Eichler E.E."/>
            <person name="Chen L."/>
            <person name="Cheng Z."/>
            <person name="Deakin J.E."/>
            <person name="Alsop A."/>
            <person name="Thompson K."/>
            <person name="Kirby P."/>
            <person name="Papenfuss A.T."/>
            <person name="Wakefield M.J."/>
            <person name="Olender T."/>
            <person name="Lancet D."/>
            <person name="Huttley G.A."/>
            <person name="Smit A.F."/>
            <person name="Pask A."/>
            <person name="Temple-Smith P."/>
            <person name="Batzer M.A."/>
            <person name="Walker J.A."/>
            <person name="Konkel M.K."/>
            <person name="Harris R.S."/>
            <person name="Whittington C.M."/>
            <person name="Wong E.S."/>
            <person name="Gemmell N.J."/>
            <person name="Buschiazzo E."/>
            <person name="Vargas Jentzsch I.M."/>
            <person name="Merkel A."/>
            <person name="Schmitz J."/>
            <person name="Zemann A."/>
            <person name="Churakov G."/>
            <person name="Kriegs J.O."/>
            <person name="Brosius J."/>
            <person name="Murchison E.P."/>
            <person name="Sachidanandam R."/>
            <person name="Smith C."/>
            <person name="Hannon G.J."/>
            <person name="Tsend-Ayush E."/>
            <person name="McMillan D."/>
            <person name="Attenborough R."/>
            <person name="Rens W."/>
            <person name="Ferguson-Smith M."/>
            <person name="Lefevre C.M."/>
            <person name="Sharp J.A."/>
            <person name="Nicholas K.R."/>
            <person name="Ray D.A."/>
            <person name="Kube M."/>
            <person name="Reinhardt R."/>
            <person name="Pringle T.H."/>
            <person name="Taylor J."/>
            <person name="Jones R.C."/>
            <person name="Nixon B."/>
            <person name="Dacheux J.L."/>
            <person name="Niwa H."/>
            <person name="Sekita Y."/>
            <person name="Huang X."/>
            <person name="Stark A."/>
            <person name="Kheradpour P."/>
            <person name="Kellis M."/>
            <person name="Flicek P."/>
            <person name="Chen Y."/>
            <person name="Webber C."/>
            <person name="Hardison R."/>
            <person name="Nelson J."/>
            <person name="Hallsworth-Pepin K."/>
            <person name="Delehaunty K."/>
            <person name="Markovic C."/>
            <person name="Minx P."/>
            <person name="Feng Y."/>
            <person name="Kremitzki C."/>
            <person name="Mitreva M."/>
            <person name="Glasscock J."/>
            <person name="Wylie T."/>
            <person name="Wohldmann P."/>
            <person name="Thiru P."/>
            <person name="Nhan M.N."/>
            <person name="Pohl C.S."/>
            <person name="Smith S.M."/>
            <person name="Hou S."/>
            <person name="Nefedov M."/>
            <person name="de Jong P.J."/>
            <person name="Renfree M.B."/>
            <person name="Mardis E.R."/>
            <person name="Wilson R.K."/>
        </authorList>
    </citation>
    <scope>NUCLEOTIDE SEQUENCE [LARGE SCALE GENOMIC DNA]</scope>
    <source>
        <strain evidence="13 14">Glennie</strain>
    </source>
</reference>
<dbReference type="OMA" id="WHVVREY"/>
<feature type="transmembrane region" description="Helical" evidence="11">
    <location>
        <begin position="264"/>
        <end position="287"/>
    </location>
</feature>
<proteinExistence type="inferred from homology"/>
<dbReference type="PANTHER" id="PTHR11334:SF29">
    <property type="entry name" value="MAS-RELATED G-PROTEIN COUPLED RECEPTOR MEMBER X2"/>
    <property type="match status" value="1"/>
</dbReference>
<dbReference type="GO" id="GO:0005886">
    <property type="term" value="C:plasma membrane"/>
    <property type="evidence" value="ECO:0000318"/>
    <property type="project" value="GO_Central"/>
</dbReference>
<evidence type="ECO:0000256" key="11">
    <source>
        <dbReference type="SAM" id="Phobius"/>
    </source>
</evidence>
<keyword evidence="14" id="KW-1185">Reference proteome</keyword>
<dbReference type="Proteomes" id="UP000002279">
    <property type="component" value="Chromosome 3"/>
</dbReference>
<keyword evidence="2" id="KW-1003">Cell membrane</keyword>
<evidence type="ECO:0000256" key="3">
    <source>
        <dbReference type="ARBA" id="ARBA00022692"/>
    </source>
</evidence>
<evidence type="ECO:0000256" key="5">
    <source>
        <dbReference type="ARBA" id="ARBA00023040"/>
    </source>
</evidence>
<dbReference type="GO" id="GO:0007186">
    <property type="term" value="P:G protein-coupled receptor signaling pathway"/>
    <property type="evidence" value="ECO:0000318"/>
    <property type="project" value="GO_Central"/>
</dbReference>
<dbReference type="RefSeq" id="XP_028916784.1">
    <property type="nucleotide sequence ID" value="XM_029060951.1"/>
</dbReference>
<dbReference type="InterPro" id="IPR017452">
    <property type="entry name" value="GPCR_Rhodpsn_7TM"/>
</dbReference>
<evidence type="ECO:0000256" key="8">
    <source>
        <dbReference type="ARBA" id="ARBA00023224"/>
    </source>
</evidence>
<evidence type="ECO:0000256" key="10">
    <source>
        <dbReference type="SAM" id="MobiDB-lite"/>
    </source>
</evidence>
<keyword evidence="3 11" id="KW-0812">Transmembrane</keyword>
<reference evidence="13" key="3">
    <citation type="submission" date="2025-09" db="UniProtKB">
        <authorList>
            <consortium name="Ensembl"/>
        </authorList>
    </citation>
    <scope>IDENTIFICATION</scope>
    <source>
        <strain evidence="13">Glennie</strain>
    </source>
</reference>
<dbReference type="GO" id="GO:0004930">
    <property type="term" value="F:G protein-coupled receptor activity"/>
    <property type="evidence" value="ECO:0000318"/>
    <property type="project" value="GO_Central"/>
</dbReference>
<name>A0A6I8N3W2_ORNAN</name>
<dbReference type="KEGG" id="oaa:100087148"/>
<feature type="transmembrane region" description="Helical" evidence="11">
    <location>
        <begin position="113"/>
        <end position="132"/>
    </location>
</feature>
<dbReference type="InterPro" id="IPR000276">
    <property type="entry name" value="GPCR_Rhodpsn"/>
</dbReference>
<comment type="similarity">
    <text evidence="9">Belongs to the G-protein coupled receptor 1 family. Mas subfamily.</text>
</comment>
<dbReference type="PRINTS" id="PR02108">
    <property type="entry name" value="MRGPCRFAMILY"/>
</dbReference>
<dbReference type="FunFam" id="1.20.1070.10:FF:000193">
    <property type="entry name" value="Mas-related G-protein coupled receptor member E"/>
    <property type="match status" value="1"/>
</dbReference>
<feature type="transmembrane region" description="Helical" evidence="11">
    <location>
        <begin position="192"/>
        <end position="216"/>
    </location>
</feature>
<keyword evidence="7" id="KW-0675">Receptor</keyword>
<keyword evidence="8" id="KW-0807">Transducer</keyword>
<sequence>MTGAPPGPRWEPASGPGSELAASSILDCPWCDYDLRTFRVIKNFLIVLTSLAGLAGNGLVLWFLGLRLKQNPFTVYILHLAGADFSFLLCQALFTAVQFGQLDHDFLLFIERFIDRVTFFSYASGLGVLAALTTERSLSNLAPRWYRRRRPPALSSAVCSLFWAGAFLWHVVREYTCGDFYRYFNNTPCYGFCVAWATLLFLLTAIMLLSSLALLVKMRCGAQPRRPARLCIITLLLVPVTLACGLPLGVKWFLFGWRDDYMPLFFYVGDILSCAGSSAHPLVYYLVGRQRKRRLRESIGVILRRAFGDEGELDGEEGDTPTPATVEMAGGAPTGSPKKDALPNSTAPVRPLPSAQ</sequence>
<evidence type="ECO:0000256" key="6">
    <source>
        <dbReference type="ARBA" id="ARBA00023136"/>
    </source>
</evidence>
<evidence type="ECO:0000259" key="12">
    <source>
        <dbReference type="PROSITE" id="PS50262"/>
    </source>
</evidence>
<feature type="transmembrane region" description="Helical" evidence="11">
    <location>
        <begin position="228"/>
        <end position="252"/>
    </location>
</feature>
<keyword evidence="5" id="KW-0297">G-protein coupled receptor</keyword>
<keyword evidence="4 11" id="KW-1133">Transmembrane helix</keyword>
<dbReference type="OrthoDB" id="9631784at2759"/>
<feature type="transmembrane region" description="Helical" evidence="11">
    <location>
        <begin position="76"/>
        <end position="101"/>
    </location>
</feature>
<dbReference type="Bgee" id="ENSOANG00000037515">
    <property type="expression patterns" value="Expressed in brain and 2 other cell types or tissues"/>
</dbReference>
<dbReference type="CDD" id="cd14973">
    <property type="entry name" value="7tmA_Mrgpr"/>
    <property type="match status" value="1"/>
</dbReference>
<feature type="transmembrane region" description="Helical" evidence="11">
    <location>
        <begin position="153"/>
        <end position="172"/>
    </location>
</feature>
<dbReference type="AlphaFoldDB" id="A0A6I8N3W2"/>
<feature type="domain" description="G-protein coupled receptors family 1 profile" evidence="12">
    <location>
        <begin position="56"/>
        <end position="284"/>
    </location>
</feature>